<keyword evidence="2" id="KW-0813">Transport</keyword>
<evidence type="ECO:0000256" key="4">
    <source>
        <dbReference type="ARBA" id="ARBA00022692"/>
    </source>
</evidence>
<keyword evidence="4 7" id="KW-0812">Transmembrane</keyword>
<name>A0A382NN19_9ZZZZ</name>
<keyword evidence="3" id="KW-1003">Cell membrane</keyword>
<dbReference type="PRINTS" id="PR00175">
    <property type="entry name" value="NAALASMPORT"/>
</dbReference>
<protein>
    <recommendedName>
        <fullName evidence="9">Amino acid carrier protein</fullName>
    </recommendedName>
</protein>
<dbReference type="Pfam" id="PF01235">
    <property type="entry name" value="Na_Ala_symp"/>
    <property type="match status" value="1"/>
</dbReference>
<keyword evidence="6 7" id="KW-0472">Membrane</keyword>
<feature type="non-terminal residue" evidence="8">
    <location>
        <position position="366"/>
    </location>
</feature>
<gene>
    <name evidence="8" type="ORF">METZ01_LOCUS314884</name>
</gene>
<feature type="transmembrane region" description="Helical" evidence="7">
    <location>
        <begin position="23"/>
        <end position="40"/>
    </location>
</feature>
<keyword evidence="5 7" id="KW-1133">Transmembrane helix</keyword>
<proteinExistence type="predicted"/>
<accession>A0A382NN19</accession>
<dbReference type="InterPro" id="IPR001463">
    <property type="entry name" value="Na/Ala_symport"/>
</dbReference>
<evidence type="ECO:0000313" key="8">
    <source>
        <dbReference type="EMBL" id="SVC62030.1"/>
    </source>
</evidence>
<feature type="transmembrane region" description="Helical" evidence="7">
    <location>
        <begin position="221"/>
        <end position="242"/>
    </location>
</feature>
<dbReference type="PANTHER" id="PTHR30330">
    <property type="entry name" value="AGSS FAMILY TRANSPORTER, SODIUM-ALANINE"/>
    <property type="match status" value="1"/>
</dbReference>
<dbReference type="GO" id="GO:0005886">
    <property type="term" value="C:plasma membrane"/>
    <property type="evidence" value="ECO:0007669"/>
    <property type="project" value="UniProtKB-SubCell"/>
</dbReference>
<dbReference type="Gene3D" id="1.20.1740.10">
    <property type="entry name" value="Amino acid/polyamine transporter I"/>
    <property type="match status" value="1"/>
</dbReference>
<evidence type="ECO:0008006" key="9">
    <source>
        <dbReference type="Google" id="ProtNLM"/>
    </source>
</evidence>
<feature type="non-terminal residue" evidence="8">
    <location>
        <position position="1"/>
    </location>
</feature>
<dbReference type="GO" id="GO:0005283">
    <property type="term" value="F:amino acid:sodium symporter activity"/>
    <property type="evidence" value="ECO:0007669"/>
    <property type="project" value="InterPro"/>
</dbReference>
<organism evidence="8">
    <name type="scientific">marine metagenome</name>
    <dbReference type="NCBI Taxonomy" id="408172"/>
    <lineage>
        <taxon>unclassified sequences</taxon>
        <taxon>metagenomes</taxon>
        <taxon>ecological metagenomes</taxon>
    </lineage>
</organism>
<dbReference type="AlphaFoldDB" id="A0A382NN19"/>
<feature type="transmembrane region" description="Helical" evidence="7">
    <location>
        <begin position="190"/>
        <end position="209"/>
    </location>
</feature>
<evidence type="ECO:0000256" key="7">
    <source>
        <dbReference type="SAM" id="Phobius"/>
    </source>
</evidence>
<evidence type="ECO:0000256" key="2">
    <source>
        <dbReference type="ARBA" id="ARBA00022448"/>
    </source>
</evidence>
<evidence type="ECO:0000256" key="1">
    <source>
        <dbReference type="ARBA" id="ARBA00004651"/>
    </source>
</evidence>
<comment type="subcellular location">
    <subcellularLocation>
        <location evidence="1">Cell membrane</location>
        <topology evidence="1">Multi-pass membrane protein</topology>
    </subcellularLocation>
</comment>
<sequence length="366" mass="39060">TIWKLQRMELIQNINSFLWNDNVLYVVLAAGVLFTTWSGFCQYRALTHGLPVTLGRYDNPSDPGAINHFQALSTAMSSTVGLGNIGGVAIAISLGGPGALFWMWVVGVFGMALKVTEVTLAMMYRNLDDPTNPRGGPMWVSKRAFAELGLPRLGLLIGSLYCLATIIGSFTGGNMFQAWNVADVTHTFFGWPRLLVGAILSITVALVIIGGIKRIGKVTSIIVPVMCIMYLIAGAYVLVLNLASLPSIFSMIIASAFNPTQASGAFVGGTMGSAMLWGMKRALYSSEAGLGSSAIAHSAAKTNEPVREGIVAGLEPFIDTLVVCTITGLIILSSGVWNRSADGLINELPEFEEISTTQWQLPPVPI</sequence>
<feature type="transmembrane region" description="Helical" evidence="7">
    <location>
        <begin position="145"/>
        <end position="170"/>
    </location>
</feature>
<dbReference type="NCBIfam" id="TIGR00835">
    <property type="entry name" value="agcS"/>
    <property type="match status" value="1"/>
</dbReference>
<evidence type="ECO:0000256" key="5">
    <source>
        <dbReference type="ARBA" id="ARBA00022989"/>
    </source>
</evidence>
<dbReference type="EMBL" id="UINC01101319">
    <property type="protein sequence ID" value="SVC62030.1"/>
    <property type="molecule type" value="Genomic_DNA"/>
</dbReference>
<dbReference type="PANTHER" id="PTHR30330:SF3">
    <property type="entry name" value="TRANSCRIPTIONAL REGULATOR, LRP FAMILY"/>
    <property type="match status" value="1"/>
</dbReference>
<reference evidence="8" key="1">
    <citation type="submission" date="2018-05" db="EMBL/GenBank/DDBJ databases">
        <authorList>
            <person name="Lanie J.A."/>
            <person name="Ng W.-L."/>
            <person name="Kazmierczak K.M."/>
            <person name="Andrzejewski T.M."/>
            <person name="Davidsen T.M."/>
            <person name="Wayne K.J."/>
            <person name="Tettelin H."/>
            <person name="Glass J.I."/>
            <person name="Rusch D."/>
            <person name="Podicherti R."/>
            <person name="Tsui H.-C.T."/>
            <person name="Winkler M.E."/>
        </authorList>
    </citation>
    <scope>NUCLEOTIDE SEQUENCE</scope>
</reference>
<evidence type="ECO:0000256" key="6">
    <source>
        <dbReference type="ARBA" id="ARBA00023136"/>
    </source>
</evidence>
<evidence type="ECO:0000256" key="3">
    <source>
        <dbReference type="ARBA" id="ARBA00022475"/>
    </source>
</evidence>